<protein>
    <recommendedName>
        <fullName evidence="4">DUF4175 domain-containing protein</fullName>
    </recommendedName>
</protein>
<sequence length="62" mass="6911">MKAPDFLTLWGMPLLLGVLILFGLIAALTGTGIWHWLSWAALCVPLVVLGWYLFKKETPAKK</sequence>
<keyword evidence="1" id="KW-1133">Transmembrane helix</keyword>
<evidence type="ECO:0000256" key="1">
    <source>
        <dbReference type="SAM" id="Phobius"/>
    </source>
</evidence>
<organism evidence="2 3">
    <name type="scientific">Chitinophaga nivalis</name>
    <dbReference type="NCBI Taxonomy" id="2991709"/>
    <lineage>
        <taxon>Bacteria</taxon>
        <taxon>Pseudomonadati</taxon>
        <taxon>Bacteroidota</taxon>
        <taxon>Chitinophagia</taxon>
        <taxon>Chitinophagales</taxon>
        <taxon>Chitinophagaceae</taxon>
        <taxon>Chitinophaga</taxon>
    </lineage>
</organism>
<dbReference type="EMBL" id="JAPDNS010000001">
    <property type="protein sequence ID" value="MCW3484623.1"/>
    <property type="molecule type" value="Genomic_DNA"/>
</dbReference>
<name>A0ABT3IKY7_9BACT</name>
<keyword evidence="1" id="KW-0472">Membrane</keyword>
<evidence type="ECO:0000313" key="3">
    <source>
        <dbReference type="Proteomes" id="UP001207742"/>
    </source>
</evidence>
<proteinExistence type="predicted"/>
<comment type="caution">
    <text evidence="2">The sequence shown here is derived from an EMBL/GenBank/DDBJ whole genome shotgun (WGS) entry which is preliminary data.</text>
</comment>
<keyword evidence="3" id="KW-1185">Reference proteome</keyword>
<evidence type="ECO:0008006" key="4">
    <source>
        <dbReference type="Google" id="ProtNLM"/>
    </source>
</evidence>
<dbReference type="RefSeq" id="WP_264730392.1">
    <property type="nucleotide sequence ID" value="NZ_JAPDNR010000001.1"/>
</dbReference>
<accession>A0ABT3IKY7</accession>
<keyword evidence="1" id="KW-0812">Transmembrane</keyword>
<feature type="transmembrane region" description="Helical" evidence="1">
    <location>
        <begin position="33"/>
        <end position="54"/>
    </location>
</feature>
<evidence type="ECO:0000313" key="2">
    <source>
        <dbReference type="EMBL" id="MCW3484623.1"/>
    </source>
</evidence>
<reference evidence="2 3" key="1">
    <citation type="submission" date="2022-10" db="EMBL/GenBank/DDBJ databases">
        <title>Chitinophaga nivalis PC15 sp. nov., isolated from Pyeongchang county, South Korea.</title>
        <authorList>
            <person name="Trinh H.N."/>
        </authorList>
    </citation>
    <scope>NUCLEOTIDE SEQUENCE [LARGE SCALE GENOMIC DNA]</scope>
    <source>
        <strain evidence="2 3">PC14</strain>
    </source>
</reference>
<feature type="transmembrane region" description="Helical" evidence="1">
    <location>
        <begin position="7"/>
        <end position="27"/>
    </location>
</feature>
<gene>
    <name evidence="2" type="ORF">OL497_12000</name>
</gene>
<dbReference type="Proteomes" id="UP001207742">
    <property type="component" value="Unassembled WGS sequence"/>
</dbReference>